<reference evidence="1 2" key="1">
    <citation type="journal article" date="2009" name="Proc. Natl. Acad. Sci. U.S.A.">
        <title>Hamiltonella defensa, genome evolution of protective bacterial endosymbiont from pathogenic ancestors.</title>
        <authorList>
            <person name="Degnan P.H."/>
            <person name="Yu Y."/>
            <person name="Sisneros N."/>
            <person name="Wing R.A."/>
            <person name="Moran N.A."/>
        </authorList>
    </citation>
    <scope>NUCLEOTIDE SEQUENCE [LARGE SCALE GENOMIC DNA]</scope>
    <source>
        <strain evidence="2">5AT</strain>
    </source>
</reference>
<sequence>MLKKRIKNGKFTQDNQKIKTYSYYISIYKNLTLW</sequence>
<dbReference type="KEGG" id="hde:HDEF_1795"/>
<evidence type="ECO:0000313" key="2">
    <source>
        <dbReference type="Proteomes" id="UP000002334"/>
    </source>
</evidence>
<evidence type="ECO:0000313" key="1">
    <source>
        <dbReference type="EMBL" id="ACQ68391.1"/>
    </source>
</evidence>
<dbReference type="HOGENOM" id="CLU_3374093_0_0_6"/>
<protein>
    <submittedName>
        <fullName evidence="1">Uncharacterized protein</fullName>
    </submittedName>
</protein>
<dbReference type="AlphaFoldDB" id="C4K748"/>
<keyword evidence="2" id="KW-1185">Reference proteome</keyword>
<dbReference type="EMBL" id="CP001277">
    <property type="protein sequence ID" value="ACQ68391.1"/>
    <property type="molecule type" value="Genomic_DNA"/>
</dbReference>
<dbReference type="Proteomes" id="UP000002334">
    <property type="component" value="Chromosome"/>
</dbReference>
<gene>
    <name evidence="1" type="ordered locus">HDEF_1795</name>
</gene>
<accession>C4K748</accession>
<proteinExistence type="predicted"/>
<organism evidence="1 2">
    <name type="scientific">Hamiltonella defensa subsp. Acyrthosiphon pisum (strain 5AT)</name>
    <dbReference type="NCBI Taxonomy" id="572265"/>
    <lineage>
        <taxon>Bacteria</taxon>
        <taxon>Pseudomonadati</taxon>
        <taxon>Pseudomonadota</taxon>
        <taxon>Gammaproteobacteria</taxon>
        <taxon>Enterobacterales</taxon>
        <taxon>Enterobacteriaceae</taxon>
        <taxon>aphid secondary symbionts</taxon>
        <taxon>Candidatus Williamhamiltonella</taxon>
    </lineage>
</organism>
<name>C4K748_HAMD5</name>